<reference evidence="2" key="1">
    <citation type="submission" date="2023-03" db="EMBL/GenBank/DDBJ databases">
        <authorList>
            <person name="Julca I."/>
        </authorList>
    </citation>
    <scope>NUCLEOTIDE SEQUENCE</scope>
</reference>
<dbReference type="InterPro" id="IPR006502">
    <property type="entry name" value="PDDEXK-like"/>
</dbReference>
<evidence type="ECO:0000313" key="2">
    <source>
        <dbReference type="EMBL" id="CAI9107736.1"/>
    </source>
</evidence>
<dbReference type="Proteomes" id="UP001161247">
    <property type="component" value="Chromosome 5"/>
</dbReference>
<sequence length="396" mass="43783">MPFPMKIQPVDFASPEEESESTRYEPVKPPVFKSRFKRLFERQFCSVLKTSAAPSPEKPTAIGGGEKDKDSCDEFEPSSVCLNKMVENFIYESNENNKQQRCGRHRCNCLKGSCTDSSDDEADSFNCFGDSFSNHSSGSDTIESLKSLVVCACVIERTILAETAKLVEKNKMGKGKDDFCRKVVTDGLVALGYDASICKSRWEKSSNVPAGEYEYVDVMLYGGDRMIIDVDFRSEFEIARSTKSYKSVLQMLPNIYVGKADRLQKIVSIVSEAARQSLKKKGMPVPPWRKAEYVKAKWLSPYARTTAKPTPVPSPVVSGSPSPGSFVSSGSDVKVEKEGSLDKIELKFGKEEKSFPDIKTGDNDEDKSSVVKVPETTKPKSSLAEVEIFSGSTSEI</sequence>
<evidence type="ECO:0000313" key="3">
    <source>
        <dbReference type="Proteomes" id="UP001161247"/>
    </source>
</evidence>
<organism evidence="2 3">
    <name type="scientific">Oldenlandia corymbosa var. corymbosa</name>
    <dbReference type="NCBI Taxonomy" id="529605"/>
    <lineage>
        <taxon>Eukaryota</taxon>
        <taxon>Viridiplantae</taxon>
        <taxon>Streptophyta</taxon>
        <taxon>Embryophyta</taxon>
        <taxon>Tracheophyta</taxon>
        <taxon>Spermatophyta</taxon>
        <taxon>Magnoliopsida</taxon>
        <taxon>eudicotyledons</taxon>
        <taxon>Gunneridae</taxon>
        <taxon>Pentapetalae</taxon>
        <taxon>asterids</taxon>
        <taxon>lamiids</taxon>
        <taxon>Gentianales</taxon>
        <taxon>Rubiaceae</taxon>
        <taxon>Rubioideae</taxon>
        <taxon>Spermacoceae</taxon>
        <taxon>Hedyotis-Oldenlandia complex</taxon>
        <taxon>Oldenlandia</taxon>
    </lineage>
</organism>
<dbReference type="PANTHER" id="PTHR31579">
    <property type="entry name" value="OS03G0796600 PROTEIN"/>
    <property type="match status" value="1"/>
</dbReference>
<feature type="region of interest" description="Disordered" evidence="1">
    <location>
        <begin position="52"/>
        <end position="71"/>
    </location>
</feature>
<protein>
    <submittedName>
        <fullName evidence="2">OLC1v1007170C1</fullName>
    </submittedName>
</protein>
<feature type="compositionally biased region" description="Low complexity" evidence="1">
    <location>
        <begin position="315"/>
        <end position="331"/>
    </location>
</feature>
<evidence type="ECO:0000256" key="1">
    <source>
        <dbReference type="SAM" id="MobiDB-lite"/>
    </source>
</evidence>
<gene>
    <name evidence="2" type="ORF">OLC1_LOCUS15976</name>
</gene>
<keyword evidence="3" id="KW-1185">Reference proteome</keyword>
<feature type="region of interest" description="Disordered" evidence="1">
    <location>
        <begin position="306"/>
        <end position="331"/>
    </location>
</feature>
<feature type="region of interest" description="Disordered" evidence="1">
    <location>
        <begin position="1"/>
        <end position="26"/>
    </location>
</feature>
<dbReference type="EMBL" id="OX459122">
    <property type="protein sequence ID" value="CAI9107736.1"/>
    <property type="molecule type" value="Genomic_DNA"/>
</dbReference>
<dbReference type="PANTHER" id="PTHR31579:SF14">
    <property type="entry name" value="RNA POLYMERASE SUBUNIT BETA-BETA PROTEIN, PUTATIVE (DUF506)-RELATED"/>
    <property type="match status" value="1"/>
</dbReference>
<name>A0AAV1DL20_OLDCO</name>
<proteinExistence type="predicted"/>
<feature type="region of interest" description="Disordered" evidence="1">
    <location>
        <begin position="354"/>
        <end position="396"/>
    </location>
</feature>
<feature type="compositionally biased region" description="Basic and acidic residues" evidence="1">
    <location>
        <begin position="354"/>
        <end position="369"/>
    </location>
</feature>
<dbReference type="AlphaFoldDB" id="A0AAV1DL20"/>
<accession>A0AAV1DL20</accession>
<dbReference type="NCBIfam" id="TIGR01615">
    <property type="entry name" value="A_thal_3542"/>
    <property type="match status" value="1"/>
</dbReference>
<dbReference type="Pfam" id="PF04720">
    <property type="entry name" value="PDDEXK_6"/>
    <property type="match status" value="1"/>
</dbReference>